<proteinExistence type="predicted"/>
<sequence>MKKLLLSLLLLLSLAAFAAPTDYKVYYVRGVVKKGVQVLRRGDSLSVQDAVQLSAGAELYLLCRDYNLVQLKKAGAYKLRDVATCPAKNTSLTASYFRYVWDELRSHHGDPEKNPRHYMRNKGAVTRAGCNDPKFRSALFVDTIISSGGNLPLYWKAAADTSWLTVYAAPNGGAPLHTTVLPKGAPLGLIDLQVAAPESNELYWFVGSADGGDCARKYLLLLPAPEYQLRVQDLLQQVVPTTPFETALMKGFLLEEAHYLQEALLYYAEAFRLQPNNPRAKTALMHYYELPE</sequence>
<evidence type="ECO:0000313" key="3">
    <source>
        <dbReference type="Proteomes" id="UP000295164"/>
    </source>
</evidence>
<feature type="signal peptide" evidence="1">
    <location>
        <begin position="1"/>
        <end position="18"/>
    </location>
</feature>
<dbReference type="EMBL" id="SKFH01000008">
    <property type="protein sequence ID" value="TCZ73160.1"/>
    <property type="molecule type" value="Genomic_DNA"/>
</dbReference>
<dbReference type="AlphaFoldDB" id="A0A4R4E3D2"/>
<name>A0A4R4E3D2_9BACT</name>
<evidence type="ECO:0000256" key="1">
    <source>
        <dbReference type="SAM" id="SignalP"/>
    </source>
</evidence>
<feature type="chain" id="PRO_5020281744" description="Tetratricopeptide repeat protein" evidence="1">
    <location>
        <begin position="19"/>
        <end position="292"/>
    </location>
</feature>
<keyword evidence="3" id="KW-1185">Reference proteome</keyword>
<evidence type="ECO:0000313" key="2">
    <source>
        <dbReference type="EMBL" id="TCZ73160.1"/>
    </source>
</evidence>
<keyword evidence="1" id="KW-0732">Signal</keyword>
<protein>
    <recommendedName>
        <fullName evidence="4">Tetratricopeptide repeat protein</fullName>
    </recommendedName>
</protein>
<gene>
    <name evidence="2" type="ORF">E0486_07350</name>
</gene>
<dbReference type="OrthoDB" id="633379at2"/>
<comment type="caution">
    <text evidence="2">The sequence shown here is derived from an EMBL/GenBank/DDBJ whole genome shotgun (WGS) entry which is preliminary data.</text>
</comment>
<dbReference type="RefSeq" id="WP_131851505.1">
    <property type="nucleotide sequence ID" value="NZ_SKFH01000008.1"/>
</dbReference>
<reference evidence="2 3" key="1">
    <citation type="submission" date="2019-03" db="EMBL/GenBank/DDBJ databases">
        <authorList>
            <person name="Kim M.K.M."/>
        </authorList>
    </citation>
    <scope>NUCLEOTIDE SEQUENCE [LARGE SCALE GENOMIC DNA]</scope>
    <source>
        <strain evidence="2 3">17J68-15</strain>
    </source>
</reference>
<accession>A0A4R4E3D2</accession>
<evidence type="ECO:0008006" key="4">
    <source>
        <dbReference type="Google" id="ProtNLM"/>
    </source>
</evidence>
<dbReference type="Proteomes" id="UP000295164">
    <property type="component" value="Unassembled WGS sequence"/>
</dbReference>
<organism evidence="2 3">
    <name type="scientific">Flaviaesturariibacter aridisoli</name>
    <dbReference type="NCBI Taxonomy" id="2545761"/>
    <lineage>
        <taxon>Bacteria</taxon>
        <taxon>Pseudomonadati</taxon>
        <taxon>Bacteroidota</taxon>
        <taxon>Chitinophagia</taxon>
        <taxon>Chitinophagales</taxon>
        <taxon>Chitinophagaceae</taxon>
        <taxon>Flaviaestuariibacter</taxon>
    </lineage>
</organism>